<keyword evidence="2" id="KW-1185">Reference proteome</keyword>
<reference evidence="1 2" key="1">
    <citation type="journal article" date="2013" name="PLoS Genet.">
        <title>The genome and development-dependent transcriptomes of Pyronema confluens: a window into fungal evolution.</title>
        <authorList>
            <person name="Traeger S."/>
            <person name="Altegoer F."/>
            <person name="Freitag M."/>
            <person name="Gabaldon T."/>
            <person name="Kempken F."/>
            <person name="Kumar A."/>
            <person name="Marcet-Houben M."/>
            <person name="Poggeler S."/>
            <person name="Stajich J.E."/>
            <person name="Nowrousian M."/>
        </authorList>
    </citation>
    <scope>NUCLEOTIDE SEQUENCE [LARGE SCALE GENOMIC DNA]</scope>
    <source>
        <strain evidence="2">CBS 100304</strain>
        <tissue evidence="1">Vegetative mycelium</tissue>
    </source>
</reference>
<evidence type="ECO:0000313" key="1">
    <source>
        <dbReference type="EMBL" id="CCX16185.1"/>
    </source>
</evidence>
<name>U4LBL9_PYROM</name>
<proteinExistence type="predicted"/>
<accession>U4LBL9</accession>
<protein>
    <submittedName>
        <fullName evidence="1">Uncharacterized protein</fullName>
    </submittedName>
</protein>
<dbReference type="EMBL" id="HF936339">
    <property type="protein sequence ID" value="CCX16185.1"/>
    <property type="molecule type" value="Genomic_DNA"/>
</dbReference>
<dbReference type="AlphaFoldDB" id="U4LBL9"/>
<gene>
    <name evidence="1" type="ORF">PCON_02781</name>
</gene>
<sequence>MRGKDRYGEIRSTIINNPVHYAGHSELDKYRNSSNAIIFWLSLHGLRESRSISRQSIRNSRTTLGILTLHLRIIHED</sequence>
<organism evidence="1 2">
    <name type="scientific">Pyronema omphalodes (strain CBS 100304)</name>
    <name type="common">Pyronema confluens</name>
    <dbReference type="NCBI Taxonomy" id="1076935"/>
    <lineage>
        <taxon>Eukaryota</taxon>
        <taxon>Fungi</taxon>
        <taxon>Dikarya</taxon>
        <taxon>Ascomycota</taxon>
        <taxon>Pezizomycotina</taxon>
        <taxon>Pezizomycetes</taxon>
        <taxon>Pezizales</taxon>
        <taxon>Pyronemataceae</taxon>
        <taxon>Pyronema</taxon>
    </lineage>
</organism>
<evidence type="ECO:0000313" key="2">
    <source>
        <dbReference type="Proteomes" id="UP000018144"/>
    </source>
</evidence>
<dbReference type="Proteomes" id="UP000018144">
    <property type="component" value="Unassembled WGS sequence"/>
</dbReference>